<evidence type="ECO:0000313" key="3">
    <source>
        <dbReference type="Proteomes" id="UP000325440"/>
    </source>
</evidence>
<feature type="compositionally biased region" description="Basic and acidic residues" evidence="1">
    <location>
        <begin position="1"/>
        <end position="11"/>
    </location>
</feature>
<name>A0A5E4M706_9HEMI</name>
<organism evidence="2 3">
    <name type="scientific">Cinara cedri</name>
    <dbReference type="NCBI Taxonomy" id="506608"/>
    <lineage>
        <taxon>Eukaryota</taxon>
        <taxon>Metazoa</taxon>
        <taxon>Ecdysozoa</taxon>
        <taxon>Arthropoda</taxon>
        <taxon>Hexapoda</taxon>
        <taxon>Insecta</taxon>
        <taxon>Pterygota</taxon>
        <taxon>Neoptera</taxon>
        <taxon>Paraneoptera</taxon>
        <taxon>Hemiptera</taxon>
        <taxon>Sternorrhyncha</taxon>
        <taxon>Aphidomorpha</taxon>
        <taxon>Aphidoidea</taxon>
        <taxon>Aphididae</taxon>
        <taxon>Lachninae</taxon>
        <taxon>Cinara</taxon>
    </lineage>
</organism>
<dbReference type="Proteomes" id="UP000325440">
    <property type="component" value="Unassembled WGS sequence"/>
</dbReference>
<proteinExistence type="predicted"/>
<gene>
    <name evidence="2" type="ORF">CINCED_3A000570</name>
</gene>
<feature type="region of interest" description="Disordered" evidence="1">
    <location>
        <begin position="1"/>
        <end position="62"/>
    </location>
</feature>
<reference evidence="2 3" key="1">
    <citation type="submission" date="2019-08" db="EMBL/GenBank/DDBJ databases">
        <authorList>
            <person name="Alioto T."/>
            <person name="Alioto T."/>
            <person name="Gomez Garrido J."/>
        </authorList>
    </citation>
    <scope>NUCLEOTIDE SEQUENCE [LARGE SCALE GENOMIC DNA]</scope>
</reference>
<accession>A0A5E4M706</accession>
<evidence type="ECO:0000256" key="1">
    <source>
        <dbReference type="SAM" id="MobiDB-lite"/>
    </source>
</evidence>
<keyword evidence="3" id="KW-1185">Reference proteome</keyword>
<dbReference type="AlphaFoldDB" id="A0A5E4M706"/>
<dbReference type="EMBL" id="CABPRJ010000062">
    <property type="protein sequence ID" value="VVC27110.1"/>
    <property type="molecule type" value="Genomic_DNA"/>
</dbReference>
<evidence type="ECO:0000313" key="2">
    <source>
        <dbReference type="EMBL" id="VVC27110.1"/>
    </source>
</evidence>
<protein>
    <submittedName>
        <fullName evidence="2">Uncharacterized protein</fullName>
    </submittedName>
</protein>
<sequence>MRFRTCARENSPRTAAHNPFRDAYPGRGPRRPCRRQNPCPDAVGRGFPDRGASVSNKPYAPKQISHNNSVSLTTISSSVKRACVQIQIRHAAYERPTRRAYPTAQGKYSRFARYGQLRDDSNTKSVGEFNCNVAVI</sequence>